<dbReference type="eggNOG" id="ENOG502QQ9P">
    <property type="taxonomic scope" value="Eukaryota"/>
</dbReference>
<protein>
    <recommendedName>
        <fullName evidence="4">Tocopherol cyclase</fullName>
    </recommendedName>
</protein>
<reference evidence="2 3" key="1">
    <citation type="journal article" date="2007" name="Proc. Natl. Acad. Sci. U.S.A.">
        <title>The tiny eukaryote Ostreococcus provides genomic insights into the paradox of plankton speciation.</title>
        <authorList>
            <person name="Palenik B."/>
            <person name="Grimwood J."/>
            <person name="Aerts A."/>
            <person name="Rouze P."/>
            <person name="Salamov A."/>
            <person name="Putnam N."/>
            <person name="Dupont C."/>
            <person name="Jorgensen R."/>
            <person name="Derelle E."/>
            <person name="Rombauts S."/>
            <person name="Zhou K."/>
            <person name="Otillar R."/>
            <person name="Merchant S.S."/>
            <person name="Podell S."/>
            <person name="Gaasterland T."/>
            <person name="Napoli C."/>
            <person name="Gendler K."/>
            <person name="Manuell A."/>
            <person name="Tai V."/>
            <person name="Vallon O."/>
            <person name="Piganeau G."/>
            <person name="Jancek S."/>
            <person name="Heijde M."/>
            <person name="Jabbari K."/>
            <person name="Bowler C."/>
            <person name="Lohr M."/>
            <person name="Robbens S."/>
            <person name="Werner G."/>
            <person name="Dubchak I."/>
            <person name="Pazour G.J."/>
            <person name="Ren Q."/>
            <person name="Paulsen I."/>
            <person name="Delwiche C."/>
            <person name="Schmutz J."/>
            <person name="Rokhsar D."/>
            <person name="Van de Peer Y."/>
            <person name="Moreau H."/>
            <person name="Grigoriev I.V."/>
        </authorList>
    </citation>
    <scope>NUCLEOTIDE SEQUENCE [LARGE SCALE GENOMIC DNA]</scope>
    <source>
        <strain evidence="2 3">CCE9901</strain>
    </source>
</reference>
<gene>
    <name evidence="2" type="ORF">OSTLU_39591</name>
</gene>
<dbReference type="GeneID" id="4999931"/>
<evidence type="ECO:0000313" key="3">
    <source>
        <dbReference type="Proteomes" id="UP000001568"/>
    </source>
</evidence>
<proteinExistence type="predicted"/>
<evidence type="ECO:0008006" key="4">
    <source>
        <dbReference type="Google" id="ProtNLM"/>
    </source>
</evidence>
<dbReference type="OMA" id="ERYECSI"/>
<dbReference type="AlphaFoldDB" id="A4RQV7"/>
<dbReference type="HOGENOM" id="CLU_048962_0_0_1"/>
<dbReference type="Gramene" id="ABO93748">
    <property type="protein sequence ID" value="ABO93748"/>
    <property type="gene ID" value="OSTLU_39591"/>
</dbReference>
<evidence type="ECO:0000256" key="1">
    <source>
        <dbReference type="SAM" id="MobiDB-lite"/>
    </source>
</evidence>
<evidence type="ECO:0000313" key="2">
    <source>
        <dbReference type="EMBL" id="ABO93748.1"/>
    </source>
</evidence>
<dbReference type="STRING" id="436017.A4RQV7"/>
<feature type="non-terminal residue" evidence="2">
    <location>
        <position position="1"/>
    </location>
</feature>
<dbReference type="OrthoDB" id="38968at2759"/>
<accession>A4RQV7</accession>
<dbReference type="GO" id="GO:0009976">
    <property type="term" value="F:tocopherol cyclase activity"/>
    <property type="evidence" value="ECO:0007669"/>
    <property type="project" value="InterPro"/>
</dbReference>
<name>A4RQV7_OSTLU</name>
<dbReference type="PANTHER" id="PTHR35309:SF4">
    <property type="entry name" value="TOCOPHEROL CYCLASE"/>
    <property type="match status" value="1"/>
</dbReference>
<dbReference type="InterPro" id="IPR025893">
    <property type="entry name" value="Tocopherol_cyclase"/>
</dbReference>
<sequence>HRGRLTSEGESEEGPWGGGRAAKSVRWDITVTPLRGWGGGPGAKMVSPAGWMTALPVFEPHWQVTMAHGLASGWIETDGERVEFSDCPAYSEKNWGGAGFPLKWWWVQCNSFADYPDLSVTATGGNRGVVVLPNVREDVGLVGVHFGDRFFQFVPAQQASAVRWDVEWGRWSVTAVGERYECSIEGTCTNDDKSTVIRAPSDSLDEGMAPSCRETFTGVVVVSLWRLNDRGERVETIIDAATSDTACLEIGGGPWIGPWRSAAEIRSPLGPLMGLPVDVRAVASLLSPFGDVLPGL</sequence>
<dbReference type="Proteomes" id="UP000001568">
    <property type="component" value="Chromosome 1"/>
</dbReference>
<dbReference type="PANTHER" id="PTHR35309">
    <property type="match status" value="1"/>
</dbReference>
<feature type="region of interest" description="Disordered" evidence="1">
    <location>
        <begin position="1"/>
        <end position="22"/>
    </location>
</feature>
<dbReference type="Pfam" id="PF14249">
    <property type="entry name" value="Tocopherol_cycl"/>
    <property type="match status" value="1"/>
</dbReference>
<keyword evidence="3" id="KW-1185">Reference proteome</keyword>
<dbReference type="RefSeq" id="XP_001415456.1">
    <property type="nucleotide sequence ID" value="XM_001415419.1"/>
</dbReference>
<dbReference type="EMBL" id="CP000581">
    <property type="protein sequence ID" value="ABO93748.1"/>
    <property type="molecule type" value="Genomic_DNA"/>
</dbReference>
<dbReference type="KEGG" id="olu:OSTLU_39591"/>
<organism evidence="2 3">
    <name type="scientific">Ostreococcus lucimarinus (strain CCE9901)</name>
    <dbReference type="NCBI Taxonomy" id="436017"/>
    <lineage>
        <taxon>Eukaryota</taxon>
        <taxon>Viridiplantae</taxon>
        <taxon>Chlorophyta</taxon>
        <taxon>Mamiellophyceae</taxon>
        <taxon>Mamiellales</taxon>
        <taxon>Bathycoccaceae</taxon>
        <taxon>Ostreococcus</taxon>
    </lineage>
</organism>